<evidence type="ECO:0000313" key="2">
    <source>
        <dbReference type="Proteomes" id="UP001524642"/>
    </source>
</evidence>
<gene>
    <name evidence="1" type="ORF">NRP21_00245</name>
</gene>
<organism evidence="1 2">
    <name type="scientific">Roseomonas populi</name>
    <dbReference type="NCBI Taxonomy" id="3121582"/>
    <lineage>
        <taxon>Bacteria</taxon>
        <taxon>Pseudomonadati</taxon>
        <taxon>Pseudomonadota</taxon>
        <taxon>Alphaproteobacteria</taxon>
        <taxon>Acetobacterales</taxon>
        <taxon>Roseomonadaceae</taxon>
        <taxon>Roseomonas</taxon>
    </lineage>
</organism>
<dbReference type="Proteomes" id="UP001524642">
    <property type="component" value="Unassembled WGS sequence"/>
</dbReference>
<reference evidence="1 2" key="1">
    <citation type="submission" date="2022-06" db="EMBL/GenBank/DDBJ databases">
        <title>Roseomonas CN29.</title>
        <authorList>
            <person name="Cheng Y."/>
            <person name="He X."/>
        </authorList>
    </citation>
    <scope>NUCLEOTIDE SEQUENCE [LARGE SCALE GENOMIC DNA]</scope>
    <source>
        <strain evidence="1 2">CN29</strain>
    </source>
</reference>
<dbReference type="Gene3D" id="3.90.850.10">
    <property type="entry name" value="Fumarylacetoacetase-like, C-terminal domain"/>
    <property type="match status" value="1"/>
</dbReference>
<evidence type="ECO:0008006" key="3">
    <source>
        <dbReference type="Google" id="ProtNLM"/>
    </source>
</evidence>
<evidence type="ECO:0000313" key="1">
    <source>
        <dbReference type="EMBL" id="MCR0980476.1"/>
    </source>
</evidence>
<protein>
    <recommendedName>
        <fullName evidence="3">Hydratase</fullName>
    </recommendedName>
</protein>
<accession>A0ABT1WY76</accession>
<dbReference type="RefSeq" id="WP_257714163.1">
    <property type="nucleotide sequence ID" value="NZ_JANJOU010000001.1"/>
</dbReference>
<proteinExistence type="predicted"/>
<keyword evidence="2" id="KW-1185">Reference proteome</keyword>
<name>A0ABT1WY76_9PROT</name>
<sequence>MNAIQAAADLLARARAGAALPGLPADLRPVTMEAAEAIQHATLEAMRERVGGWKIGRLEGMPFSAPIPASRLLTDPLPGPITLPVERYIEMELAIRFRVAVTPAEVMTLIPGDLTGLATLATLFEFVRPRIPTSGDVTPFDRIADAMGNDGALVRATLVPWTLTTIDMPPTVTLLQDGAVLSKREAGAHVAAPLGPLLEAWIERLRREGRGIAMGEVVTLGSLSGMPPIPASGASYFGEIEGLEALRCTVAGVS</sequence>
<dbReference type="EMBL" id="JANJOU010000001">
    <property type="protein sequence ID" value="MCR0980476.1"/>
    <property type="molecule type" value="Genomic_DNA"/>
</dbReference>
<dbReference type="InterPro" id="IPR036663">
    <property type="entry name" value="Fumarylacetoacetase_C_sf"/>
</dbReference>
<dbReference type="SUPFAM" id="SSF56529">
    <property type="entry name" value="FAH"/>
    <property type="match status" value="1"/>
</dbReference>
<comment type="caution">
    <text evidence="1">The sequence shown here is derived from an EMBL/GenBank/DDBJ whole genome shotgun (WGS) entry which is preliminary data.</text>
</comment>